<keyword evidence="1" id="KW-0812">Transmembrane</keyword>
<keyword evidence="1" id="KW-1133">Transmembrane helix</keyword>
<sequence>MTMFWVGLGMLAAFGTLCFFLARHLADRLRTVMNGIAVEGRCIRRYSTEGSEGNTYWHHVHGFTTLDGQYIEFEEDALLLAQGDTVTVRYRPSSPARTATIMGPGGTWSPLFGSLFGILISGTFTLLGLLFVCLSLDQ</sequence>
<evidence type="ECO:0000313" key="2">
    <source>
        <dbReference type="EMBL" id="WTW60593.1"/>
    </source>
</evidence>
<dbReference type="EMBL" id="CP108318">
    <property type="protein sequence ID" value="WTW60593.1"/>
    <property type="molecule type" value="Genomic_DNA"/>
</dbReference>
<keyword evidence="1" id="KW-0472">Membrane</keyword>
<name>A0AAU2V087_9ACTN</name>
<feature type="transmembrane region" description="Helical" evidence="1">
    <location>
        <begin position="111"/>
        <end position="136"/>
    </location>
</feature>
<gene>
    <name evidence="2" type="ORF">OG549_08015</name>
</gene>
<reference evidence="2" key="1">
    <citation type="submission" date="2022-10" db="EMBL/GenBank/DDBJ databases">
        <title>The complete genomes of actinobacterial strains from the NBC collection.</title>
        <authorList>
            <person name="Joergensen T.S."/>
            <person name="Alvarez Arevalo M."/>
            <person name="Sterndorff E.B."/>
            <person name="Faurdal D."/>
            <person name="Vuksanovic O."/>
            <person name="Mourched A.-S."/>
            <person name="Charusanti P."/>
            <person name="Shaw S."/>
            <person name="Blin K."/>
            <person name="Weber T."/>
        </authorList>
    </citation>
    <scope>NUCLEOTIDE SEQUENCE</scope>
    <source>
        <strain evidence="2">NBC_00003</strain>
    </source>
</reference>
<protein>
    <submittedName>
        <fullName evidence="2">DUF3592 domain-containing protein</fullName>
    </submittedName>
</protein>
<accession>A0AAU2V087</accession>
<evidence type="ECO:0000256" key="1">
    <source>
        <dbReference type="SAM" id="Phobius"/>
    </source>
</evidence>
<organism evidence="2">
    <name type="scientific">Streptomyces sp. NBC_00003</name>
    <dbReference type="NCBI Taxonomy" id="2903608"/>
    <lineage>
        <taxon>Bacteria</taxon>
        <taxon>Bacillati</taxon>
        <taxon>Actinomycetota</taxon>
        <taxon>Actinomycetes</taxon>
        <taxon>Kitasatosporales</taxon>
        <taxon>Streptomycetaceae</taxon>
        <taxon>Streptomyces</taxon>
    </lineage>
</organism>
<proteinExistence type="predicted"/>
<dbReference type="AlphaFoldDB" id="A0AAU2V087"/>